<feature type="transmembrane region" description="Helical" evidence="5">
    <location>
        <begin position="85"/>
        <end position="105"/>
    </location>
</feature>
<sequence length="174" mass="20653">MKSGKKLKKIKKITEILYYYRDIIGVGGFLILYIFSEINIKNFHWSLVIVFFGLIFRLLGYFYLGDIGYSLKFQDQFLIVNGIYSYFRHPIYLGNFFILIGFLLFLKMPVWLYSITVLFFVIEYSLFIYQEEIILKENKEIKIVKNSPSLKNCLGELKTVILVLLAFLLFFLKI</sequence>
<evidence type="ECO:0000256" key="1">
    <source>
        <dbReference type="ARBA" id="ARBA00004141"/>
    </source>
</evidence>
<feature type="transmembrane region" description="Helical" evidence="5">
    <location>
        <begin position="42"/>
        <end position="64"/>
    </location>
</feature>
<keyword evidence="3 5" id="KW-1133">Transmembrane helix</keyword>
<evidence type="ECO:0000256" key="2">
    <source>
        <dbReference type="ARBA" id="ARBA00022692"/>
    </source>
</evidence>
<feature type="transmembrane region" description="Helical" evidence="5">
    <location>
        <begin position="111"/>
        <end position="129"/>
    </location>
</feature>
<protein>
    <submittedName>
        <fullName evidence="6">DUF1295 domain-containing protein</fullName>
    </submittedName>
</protein>
<keyword evidence="4 5" id="KW-0472">Membrane</keyword>
<keyword evidence="2 5" id="KW-0812">Transmembrane</keyword>
<evidence type="ECO:0000256" key="4">
    <source>
        <dbReference type="ARBA" id="ARBA00023136"/>
    </source>
</evidence>
<dbReference type="EMBL" id="DTHS01000029">
    <property type="protein sequence ID" value="HHR48943.1"/>
    <property type="molecule type" value="Genomic_DNA"/>
</dbReference>
<evidence type="ECO:0000256" key="3">
    <source>
        <dbReference type="ARBA" id="ARBA00022989"/>
    </source>
</evidence>
<accession>A0A7V5Y0Z0</accession>
<dbReference type="InterPro" id="IPR007269">
    <property type="entry name" value="ICMT_MeTrfase"/>
</dbReference>
<comment type="caution">
    <text evidence="6">The sequence shown here is derived from an EMBL/GenBank/DDBJ whole genome shotgun (WGS) entry which is preliminary data.</text>
</comment>
<dbReference type="Pfam" id="PF04140">
    <property type="entry name" value="ICMT"/>
    <property type="match status" value="1"/>
</dbReference>
<gene>
    <name evidence="6" type="ORF">ENV79_04825</name>
</gene>
<feature type="transmembrane region" description="Helical" evidence="5">
    <location>
        <begin position="16"/>
        <end position="36"/>
    </location>
</feature>
<proteinExistence type="predicted"/>
<name>A0A7V5Y0Z0_UNCW3</name>
<comment type="subcellular location">
    <subcellularLocation>
        <location evidence="1">Membrane</location>
        <topology evidence="1">Multi-pass membrane protein</topology>
    </subcellularLocation>
</comment>
<dbReference type="AlphaFoldDB" id="A0A7V5Y0Z0"/>
<dbReference type="GO" id="GO:0016020">
    <property type="term" value="C:membrane"/>
    <property type="evidence" value="ECO:0007669"/>
    <property type="project" value="UniProtKB-SubCell"/>
</dbReference>
<dbReference type="Gene3D" id="1.20.120.1630">
    <property type="match status" value="1"/>
</dbReference>
<feature type="transmembrane region" description="Helical" evidence="5">
    <location>
        <begin position="150"/>
        <end position="172"/>
    </location>
</feature>
<reference evidence="6" key="1">
    <citation type="journal article" date="2020" name="mSystems">
        <title>Genome- and Community-Level Interaction Insights into Carbon Utilization and Element Cycling Functions of Hydrothermarchaeota in Hydrothermal Sediment.</title>
        <authorList>
            <person name="Zhou Z."/>
            <person name="Liu Y."/>
            <person name="Xu W."/>
            <person name="Pan J."/>
            <person name="Luo Z.H."/>
            <person name="Li M."/>
        </authorList>
    </citation>
    <scope>NUCLEOTIDE SEQUENCE [LARGE SCALE GENOMIC DNA]</scope>
    <source>
        <strain evidence="6">SpSt-791</strain>
    </source>
</reference>
<organism evidence="6">
    <name type="scientific">candidate division WOR-3 bacterium</name>
    <dbReference type="NCBI Taxonomy" id="2052148"/>
    <lineage>
        <taxon>Bacteria</taxon>
        <taxon>Bacteria division WOR-3</taxon>
    </lineage>
</organism>
<evidence type="ECO:0000313" key="6">
    <source>
        <dbReference type="EMBL" id="HHR48943.1"/>
    </source>
</evidence>
<dbReference type="GO" id="GO:0004671">
    <property type="term" value="F:protein C-terminal S-isoprenylcysteine carboxyl O-methyltransferase activity"/>
    <property type="evidence" value="ECO:0007669"/>
    <property type="project" value="InterPro"/>
</dbReference>
<evidence type="ECO:0000256" key="5">
    <source>
        <dbReference type="SAM" id="Phobius"/>
    </source>
</evidence>